<dbReference type="Proteomes" id="UP000245697">
    <property type="component" value="Unassembled WGS sequence"/>
</dbReference>
<reference evidence="1 2" key="1">
    <citation type="submission" date="2018-05" db="EMBL/GenBank/DDBJ databases">
        <title>Genomic Encyclopedia of Archaeal and Bacterial Type Strains, Phase II (KMG-II): from individual species to whole genera.</title>
        <authorList>
            <person name="Goeker M."/>
        </authorList>
    </citation>
    <scope>NUCLEOTIDE SEQUENCE [LARGE SCALE GENOMIC DNA]</scope>
    <source>
        <strain evidence="1 2">DSM 45184</strain>
    </source>
</reference>
<evidence type="ECO:0000313" key="2">
    <source>
        <dbReference type="Proteomes" id="UP000245697"/>
    </source>
</evidence>
<dbReference type="EMBL" id="QGGR01000001">
    <property type="protein sequence ID" value="PWK52314.1"/>
    <property type="molecule type" value="Genomic_DNA"/>
</dbReference>
<comment type="caution">
    <text evidence="1">The sequence shown here is derived from an EMBL/GenBank/DDBJ whole genome shotgun (WGS) entry which is preliminary data.</text>
</comment>
<dbReference type="RefSeq" id="WP_109588714.1">
    <property type="nucleotide sequence ID" value="NZ_BONA01000017.1"/>
</dbReference>
<gene>
    <name evidence="1" type="ORF">BC793_101323</name>
</gene>
<dbReference type="AlphaFoldDB" id="A0A316FU84"/>
<sequence length="70" mass="7733">MSMLGKLADRLLATVAPTAEVDAACILLRRTTVQAGWCRGSVTGDRIPRYRYTYIYDNCADRVTYSCPAA</sequence>
<keyword evidence="2" id="KW-1185">Reference proteome</keyword>
<proteinExistence type="predicted"/>
<accession>A0A316FU84</accession>
<name>A0A316FU84_9ACTN</name>
<dbReference type="OrthoDB" id="9854472at2"/>
<evidence type="ECO:0000313" key="1">
    <source>
        <dbReference type="EMBL" id="PWK52314.1"/>
    </source>
</evidence>
<organism evidence="1 2">
    <name type="scientific">Actinoplanes xinjiangensis</name>
    <dbReference type="NCBI Taxonomy" id="512350"/>
    <lineage>
        <taxon>Bacteria</taxon>
        <taxon>Bacillati</taxon>
        <taxon>Actinomycetota</taxon>
        <taxon>Actinomycetes</taxon>
        <taxon>Micromonosporales</taxon>
        <taxon>Micromonosporaceae</taxon>
        <taxon>Actinoplanes</taxon>
    </lineage>
</organism>
<protein>
    <submittedName>
        <fullName evidence="1">Uncharacterized protein</fullName>
    </submittedName>
</protein>